<reference evidence="2 3" key="1">
    <citation type="journal article" date="2019" name="Environ. Microbiol.">
        <title>At the nexus of three kingdoms: the genome of the mycorrhizal fungus Gigaspora margarita provides insights into plant, endobacterial and fungal interactions.</title>
        <authorList>
            <person name="Venice F."/>
            <person name="Ghignone S."/>
            <person name="Salvioli di Fossalunga A."/>
            <person name="Amselem J."/>
            <person name="Novero M."/>
            <person name="Xianan X."/>
            <person name="Sedzielewska Toro K."/>
            <person name="Morin E."/>
            <person name="Lipzen A."/>
            <person name="Grigoriev I.V."/>
            <person name="Henrissat B."/>
            <person name="Martin F.M."/>
            <person name="Bonfante P."/>
        </authorList>
    </citation>
    <scope>NUCLEOTIDE SEQUENCE [LARGE SCALE GENOMIC DNA]</scope>
    <source>
        <strain evidence="2 3">BEG34</strain>
    </source>
</reference>
<proteinExistence type="predicted"/>
<dbReference type="Pfam" id="PF00646">
    <property type="entry name" value="F-box"/>
    <property type="match status" value="1"/>
</dbReference>
<dbReference type="Proteomes" id="UP000439903">
    <property type="component" value="Unassembled WGS sequence"/>
</dbReference>
<keyword evidence="3" id="KW-1185">Reference proteome</keyword>
<dbReference type="SUPFAM" id="SSF81383">
    <property type="entry name" value="F-box domain"/>
    <property type="match status" value="1"/>
</dbReference>
<sequence>MQKQKTTNKNYFNFPYETLVKIFDNLDNLDALNLAQTSKYLLRIFRVYNYPTPKRDVLISAISAATYQRNPKKIQFSQTIFRKRKRTLMYLEFDRSLLPCNNRKYFKYMCNSKKPCNMCIRHGFRCEIVETSIRKKVKITDKGEYFCFLPFTRGEKLICVKEWDIGKRRCERCNLITRCGMMPVINGCGMVNCSLSAKQEVIDLFAMQSISHYHMLCQSCYAQFPTQYNISYIKKVEWRDQSHINSTF</sequence>
<dbReference type="InterPro" id="IPR001810">
    <property type="entry name" value="F-box_dom"/>
</dbReference>
<dbReference type="EMBL" id="WTPW01001625">
    <property type="protein sequence ID" value="KAF0425156.1"/>
    <property type="molecule type" value="Genomic_DNA"/>
</dbReference>
<comment type="caution">
    <text evidence="2">The sequence shown here is derived from an EMBL/GenBank/DDBJ whole genome shotgun (WGS) entry which is preliminary data.</text>
</comment>
<evidence type="ECO:0000313" key="3">
    <source>
        <dbReference type="Proteomes" id="UP000439903"/>
    </source>
</evidence>
<accession>A0A8H4A3V7</accession>
<dbReference type="OrthoDB" id="2486526at2759"/>
<evidence type="ECO:0000259" key="1">
    <source>
        <dbReference type="Pfam" id="PF00646"/>
    </source>
</evidence>
<protein>
    <recommendedName>
        <fullName evidence="1">F-box domain-containing protein</fullName>
    </recommendedName>
</protein>
<organism evidence="2 3">
    <name type="scientific">Gigaspora margarita</name>
    <dbReference type="NCBI Taxonomy" id="4874"/>
    <lineage>
        <taxon>Eukaryota</taxon>
        <taxon>Fungi</taxon>
        <taxon>Fungi incertae sedis</taxon>
        <taxon>Mucoromycota</taxon>
        <taxon>Glomeromycotina</taxon>
        <taxon>Glomeromycetes</taxon>
        <taxon>Diversisporales</taxon>
        <taxon>Gigasporaceae</taxon>
        <taxon>Gigaspora</taxon>
    </lineage>
</organism>
<dbReference type="AlphaFoldDB" id="A0A8H4A3V7"/>
<dbReference type="CDD" id="cd09917">
    <property type="entry name" value="F-box_SF"/>
    <property type="match status" value="1"/>
</dbReference>
<gene>
    <name evidence="2" type="ORF">F8M41_006371</name>
</gene>
<evidence type="ECO:0000313" key="2">
    <source>
        <dbReference type="EMBL" id="KAF0425156.1"/>
    </source>
</evidence>
<feature type="domain" description="F-box" evidence="1">
    <location>
        <begin position="13"/>
        <end position="45"/>
    </location>
</feature>
<dbReference type="InterPro" id="IPR036047">
    <property type="entry name" value="F-box-like_dom_sf"/>
</dbReference>
<name>A0A8H4A3V7_GIGMA</name>